<gene>
    <name evidence="1" type="ORF">NCTC13163_01468</name>
</gene>
<evidence type="ECO:0000313" key="2">
    <source>
        <dbReference type="Proteomes" id="UP000254060"/>
    </source>
</evidence>
<evidence type="ECO:0000313" key="1">
    <source>
        <dbReference type="EMBL" id="STO08101.1"/>
    </source>
</evidence>
<reference evidence="1 2" key="1">
    <citation type="submission" date="2018-06" db="EMBL/GenBank/DDBJ databases">
        <authorList>
            <consortium name="Pathogen Informatics"/>
            <person name="Doyle S."/>
        </authorList>
    </citation>
    <scope>NUCLEOTIDE SEQUENCE [LARGE SCALE GENOMIC DNA]</scope>
    <source>
        <strain evidence="1 2">NCTC13163</strain>
    </source>
</reference>
<protein>
    <submittedName>
        <fullName evidence="1">Uncharacterized protein</fullName>
    </submittedName>
</protein>
<name>A0A377FTE5_9BACL</name>
<dbReference type="OrthoDB" id="2354912at2"/>
<accession>A0A377FTE5</accession>
<organism evidence="1 2">
    <name type="scientific">Exiguobacterium aurantiacum</name>
    <dbReference type="NCBI Taxonomy" id="33987"/>
    <lineage>
        <taxon>Bacteria</taxon>
        <taxon>Bacillati</taxon>
        <taxon>Bacillota</taxon>
        <taxon>Bacilli</taxon>
        <taxon>Bacillales</taxon>
        <taxon>Bacillales Family XII. Incertae Sedis</taxon>
        <taxon>Exiguobacterium</taxon>
    </lineage>
</organism>
<sequence>MRAHHSFESSEQEILEITASLLQQSGYRISHIQKQGTTLSFTATCAAVASEQEERARIETLVEHFAIECWSVRFV</sequence>
<dbReference type="AlphaFoldDB" id="A0A377FTE5"/>
<dbReference type="EMBL" id="UGGP01000001">
    <property type="protein sequence ID" value="STO08101.1"/>
    <property type="molecule type" value="Genomic_DNA"/>
</dbReference>
<dbReference type="Proteomes" id="UP000254060">
    <property type="component" value="Unassembled WGS sequence"/>
</dbReference>
<dbReference type="RefSeq" id="WP_029334983.1">
    <property type="nucleotide sequence ID" value="NZ_UGGP01000001.1"/>
</dbReference>
<proteinExistence type="predicted"/>
<dbReference type="STRING" id="1397694.GCA_000702585_01967"/>